<comment type="caution">
    <text evidence="3">The sequence shown here is derived from an EMBL/GenBank/DDBJ whole genome shotgun (WGS) entry which is preliminary data.</text>
</comment>
<dbReference type="Proteomes" id="UP001285521">
    <property type="component" value="Unassembled WGS sequence"/>
</dbReference>
<reference evidence="3 4" key="1">
    <citation type="submission" date="2023-11" db="EMBL/GenBank/DDBJ databases">
        <title>Lentzea sokolovensis, sp. nov., Lentzea kristufkii, sp. nov., and Lentzea miocenensis, sp. nov., rare actinobacteria from Sokolov Coal Basin, Miocene lacustrine sediment, Czech Republic.</title>
        <authorList>
            <person name="Lara A."/>
            <person name="Kotroba L."/>
            <person name="Nouioui I."/>
            <person name="Neumann-Schaal M."/>
            <person name="Mast Y."/>
            <person name="Chronakova A."/>
        </authorList>
    </citation>
    <scope>NUCLEOTIDE SEQUENCE [LARGE SCALE GENOMIC DNA]</scope>
    <source>
        <strain evidence="3 4">BCCO 10_0856</strain>
    </source>
</reference>
<keyword evidence="2" id="KW-0812">Transmembrane</keyword>
<keyword evidence="2" id="KW-0472">Membrane</keyword>
<protein>
    <submittedName>
        <fullName evidence="3">Uncharacterized protein</fullName>
    </submittedName>
</protein>
<organism evidence="3 4">
    <name type="scientific">Lentzea miocenica</name>
    <dbReference type="NCBI Taxonomy" id="3095431"/>
    <lineage>
        <taxon>Bacteria</taxon>
        <taxon>Bacillati</taxon>
        <taxon>Actinomycetota</taxon>
        <taxon>Actinomycetes</taxon>
        <taxon>Pseudonocardiales</taxon>
        <taxon>Pseudonocardiaceae</taxon>
        <taxon>Lentzea</taxon>
    </lineage>
</organism>
<evidence type="ECO:0000313" key="3">
    <source>
        <dbReference type="EMBL" id="MDX8031744.1"/>
    </source>
</evidence>
<feature type="transmembrane region" description="Helical" evidence="2">
    <location>
        <begin position="43"/>
        <end position="62"/>
    </location>
</feature>
<feature type="transmembrane region" description="Helical" evidence="2">
    <location>
        <begin position="7"/>
        <end position="31"/>
    </location>
</feature>
<gene>
    <name evidence="3" type="ORF">SK803_16080</name>
</gene>
<evidence type="ECO:0000256" key="1">
    <source>
        <dbReference type="SAM" id="MobiDB-lite"/>
    </source>
</evidence>
<dbReference type="EMBL" id="JAXAVW010000012">
    <property type="protein sequence ID" value="MDX8031744.1"/>
    <property type="molecule type" value="Genomic_DNA"/>
</dbReference>
<proteinExistence type="predicted"/>
<evidence type="ECO:0000256" key="2">
    <source>
        <dbReference type="SAM" id="Phobius"/>
    </source>
</evidence>
<keyword evidence="2" id="KW-1133">Transmembrane helix</keyword>
<feature type="region of interest" description="Disordered" evidence="1">
    <location>
        <begin position="123"/>
        <end position="143"/>
    </location>
</feature>
<accession>A0ABU4T0Q8</accession>
<feature type="compositionally biased region" description="Basic and acidic residues" evidence="1">
    <location>
        <begin position="71"/>
        <end position="80"/>
    </location>
</feature>
<dbReference type="RefSeq" id="WP_319966800.1">
    <property type="nucleotide sequence ID" value="NZ_JAXAVW010000012.1"/>
</dbReference>
<evidence type="ECO:0000313" key="4">
    <source>
        <dbReference type="Proteomes" id="UP001285521"/>
    </source>
</evidence>
<feature type="region of interest" description="Disordered" evidence="1">
    <location>
        <begin position="71"/>
        <end position="100"/>
    </location>
</feature>
<name>A0ABU4T0Q8_9PSEU</name>
<keyword evidence="4" id="KW-1185">Reference proteome</keyword>
<sequence length="143" mass="14825">MDRVRRVGLIVAGVAAIAFITARFGLLVWLPKDQHPVRNVVEGLSWLAAIVVVLVPGAVFLARWTWARPASEEAAERSASDEAPVEPSTGDRSAGDRGVIIEQGVHGTGSGIVIGAVTGDGFNITPAPAGPTGAPDPSRPTQE</sequence>
<feature type="compositionally biased region" description="Low complexity" evidence="1">
    <location>
        <begin position="125"/>
        <end position="135"/>
    </location>
</feature>